<dbReference type="PANTHER" id="PTHR36924:SF1">
    <property type="entry name" value="ANTITOXIN HIGA-1"/>
    <property type="match status" value="1"/>
</dbReference>
<evidence type="ECO:0000256" key="1">
    <source>
        <dbReference type="ARBA" id="ARBA00023125"/>
    </source>
</evidence>
<dbReference type="NCBIfam" id="TIGR02607">
    <property type="entry name" value="antidote_HigA"/>
    <property type="match status" value="1"/>
</dbReference>
<dbReference type="GO" id="GO:0003677">
    <property type="term" value="F:DNA binding"/>
    <property type="evidence" value="ECO:0007669"/>
    <property type="project" value="UniProtKB-KW"/>
</dbReference>
<protein>
    <submittedName>
        <fullName evidence="3">HigA family addiction module antidote protein</fullName>
    </submittedName>
</protein>
<proteinExistence type="predicted"/>
<name>A0A935JY51_9RHOO</name>
<feature type="domain" description="HTH cro/C1-type" evidence="2">
    <location>
        <begin position="8"/>
        <end position="55"/>
    </location>
</feature>
<organism evidence="3 4">
    <name type="scientific">Candidatus Dechloromonas phosphorivorans</name>
    <dbReference type="NCBI Taxonomy" id="2899244"/>
    <lineage>
        <taxon>Bacteria</taxon>
        <taxon>Pseudomonadati</taxon>
        <taxon>Pseudomonadota</taxon>
        <taxon>Betaproteobacteria</taxon>
        <taxon>Rhodocyclales</taxon>
        <taxon>Azonexaceae</taxon>
        <taxon>Dechloromonas</taxon>
    </lineage>
</organism>
<evidence type="ECO:0000259" key="2">
    <source>
        <dbReference type="PROSITE" id="PS50943"/>
    </source>
</evidence>
<dbReference type="InterPro" id="IPR010982">
    <property type="entry name" value="Lambda_DNA-bd_dom_sf"/>
</dbReference>
<keyword evidence="1" id="KW-0238">DNA-binding</keyword>
<dbReference type="Pfam" id="PF01381">
    <property type="entry name" value="HTH_3"/>
    <property type="match status" value="1"/>
</dbReference>
<dbReference type="PANTHER" id="PTHR36924">
    <property type="entry name" value="ANTITOXIN HIGA-1"/>
    <property type="match status" value="1"/>
</dbReference>
<dbReference type="PROSITE" id="PS50943">
    <property type="entry name" value="HTH_CROC1"/>
    <property type="match status" value="1"/>
</dbReference>
<evidence type="ECO:0000313" key="4">
    <source>
        <dbReference type="Proteomes" id="UP000739411"/>
    </source>
</evidence>
<comment type="caution">
    <text evidence="3">The sequence shown here is derived from an EMBL/GenBank/DDBJ whole genome shotgun (WGS) entry which is preliminary data.</text>
</comment>
<dbReference type="AlphaFoldDB" id="A0A935JY51"/>
<dbReference type="SUPFAM" id="SSF47413">
    <property type="entry name" value="lambda repressor-like DNA-binding domains"/>
    <property type="match status" value="1"/>
</dbReference>
<accession>A0A935JY51</accession>
<dbReference type="Proteomes" id="UP000739411">
    <property type="component" value="Unassembled WGS sequence"/>
</dbReference>
<sequence>MTGWIDGLDLSVTAFAKHLGISIIMLSRILNGHAAVSADMDLRLSEALGTTPGFWLQMQSQRDLWQARQRASERPHVERLAA</sequence>
<reference evidence="3 4" key="1">
    <citation type="submission" date="2020-10" db="EMBL/GenBank/DDBJ databases">
        <title>Connecting structure to function with the recovery of over 1000 high-quality activated sludge metagenome-assembled genomes encoding full-length rRNA genes using long-read sequencing.</title>
        <authorList>
            <person name="Singleton C.M."/>
            <person name="Petriglieri F."/>
            <person name="Kristensen J.M."/>
            <person name="Kirkegaard R.H."/>
            <person name="Michaelsen T.Y."/>
            <person name="Andersen M.H."/>
            <person name="Karst S.M."/>
            <person name="Dueholm M.S."/>
            <person name="Nielsen P.H."/>
            <person name="Albertsen M."/>
        </authorList>
    </citation>
    <scope>NUCLEOTIDE SEQUENCE [LARGE SCALE GENOMIC DNA]</scope>
    <source>
        <strain evidence="3">EsbW_18-Q3-R4-48_BATAC.463</strain>
    </source>
</reference>
<gene>
    <name evidence="3" type="ORF">IPJ38_14590</name>
</gene>
<dbReference type="CDD" id="cd00093">
    <property type="entry name" value="HTH_XRE"/>
    <property type="match status" value="1"/>
</dbReference>
<dbReference type="Gene3D" id="1.10.260.40">
    <property type="entry name" value="lambda repressor-like DNA-binding domains"/>
    <property type="match status" value="1"/>
</dbReference>
<dbReference type="EMBL" id="JADJMS010000032">
    <property type="protein sequence ID" value="MBK7416146.1"/>
    <property type="molecule type" value="Genomic_DNA"/>
</dbReference>
<evidence type="ECO:0000313" key="3">
    <source>
        <dbReference type="EMBL" id="MBK7416146.1"/>
    </source>
</evidence>
<dbReference type="InterPro" id="IPR001387">
    <property type="entry name" value="Cro/C1-type_HTH"/>
</dbReference>
<dbReference type="InterPro" id="IPR013430">
    <property type="entry name" value="Toxin_antidote_HigA"/>
</dbReference>